<reference evidence="1" key="2">
    <citation type="submission" date="2020-08" db="EMBL/GenBank/DDBJ databases">
        <authorList>
            <person name="Chen M."/>
            <person name="Teng W."/>
            <person name="Zhao L."/>
            <person name="Hu C."/>
            <person name="Zhou Y."/>
            <person name="Han B."/>
            <person name="Song L."/>
            <person name="Shu W."/>
        </authorList>
    </citation>
    <scope>NUCLEOTIDE SEQUENCE</scope>
    <source>
        <strain evidence="1">FACHB-1277</strain>
    </source>
</reference>
<evidence type="ECO:0000313" key="1">
    <source>
        <dbReference type="EMBL" id="MBD2150068.1"/>
    </source>
</evidence>
<dbReference type="RefSeq" id="WP_190350436.1">
    <property type="nucleotide sequence ID" value="NZ_JACJPY010000018.1"/>
</dbReference>
<dbReference type="AlphaFoldDB" id="A0A926USI9"/>
<gene>
    <name evidence="1" type="ORF">H6F44_08020</name>
</gene>
<sequence>MKERQAAYLERSIKAIIRCQNHIQWKPEKAIPHLAKRIRLGHLPENSTIIQYQELIHQVITDSKAKVYIYLYGSTAYPTITSIIEEKLWLVMIGIDGILETAFPPEDPDNYLSNPNFVFIGILEELLK</sequence>
<comment type="caution">
    <text evidence="1">The sequence shown here is derived from an EMBL/GenBank/DDBJ whole genome shotgun (WGS) entry which is preliminary data.</text>
</comment>
<accession>A0A926USI9</accession>
<dbReference type="EMBL" id="JACJPY010000018">
    <property type="protein sequence ID" value="MBD2150068.1"/>
    <property type="molecule type" value="Genomic_DNA"/>
</dbReference>
<organism evidence="1 2">
    <name type="scientific">Pseudanabaena cinerea FACHB-1277</name>
    <dbReference type="NCBI Taxonomy" id="2949581"/>
    <lineage>
        <taxon>Bacteria</taxon>
        <taxon>Bacillati</taxon>
        <taxon>Cyanobacteriota</taxon>
        <taxon>Cyanophyceae</taxon>
        <taxon>Pseudanabaenales</taxon>
        <taxon>Pseudanabaenaceae</taxon>
        <taxon>Pseudanabaena</taxon>
        <taxon>Pseudanabaena cinerea</taxon>
    </lineage>
</organism>
<name>A0A926USI9_9CYAN</name>
<evidence type="ECO:0000313" key="2">
    <source>
        <dbReference type="Proteomes" id="UP000631421"/>
    </source>
</evidence>
<keyword evidence="2" id="KW-1185">Reference proteome</keyword>
<reference evidence="1" key="1">
    <citation type="journal article" date="2015" name="ISME J.">
        <title>Draft Genome Sequence of Streptomyces incarnatus NRRL8089, which Produces the Nucleoside Antibiotic Sinefungin.</title>
        <authorList>
            <person name="Oshima K."/>
            <person name="Hattori M."/>
            <person name="Shimizu H."/>
            <person name="Fukuda K."/>
            <person name="Nemoto M."/>
            <person name="Inagaki K."/>
            <person name="Tamura T."/>
        </authorList>
    </citation>
    <scope>NUCLEOTIDE SEQUENCE</scope>
    <source>
        <strain evidence="1">FACHB-1277</strain>
    </source>
</reference>
<dbReference type="Proteomes" id="UP000631421">
    <property type="component" value="Unassembled WGS sequence"/>
</dbReference>
<proteinExistence type="predicted"/>
<protein>
    <submittedName>
        <fullName evidence="1">Uncharacterized protein</fullName>
    </submittedName>
</protein>